<evidence type="ECO:0000313" key="5">
    <source>
        <dbReference type="EMBL" id="KAL3406086.1"/>
    </source>
</evidence>
<feature type="domain" description="CHHC U11-48K-type" evidence="4">
    <location>
        <begin position="44"/>
        <end position="71"/>
    </location>
</feature>
<dbReference type="InterPro" id="IPR022776">
    <property type="entry name" value="TRM13/UPF0224_CHHC_Znf_dom"/>
</dbReference>
<keyword evidence="2" id="KW-0863">Zinc-finger</keyword>
<dbReference type="PANTHER" id="PTHR21402:SF5">
    <property type="entry name" value="GAMETOCYTE SPECIFIC FACTOR 1"/>
    <property type="match status" value="1"/>
</dbReference>
<gene>
    <name evidence="5" type="ORF">TKK_001479</name>
</gene>
<keyword evidence="1" id="KW-0479">Metal-binding</keyword>
<organism evidence="5 6">
    <name type="scientific">Trichogramma kaykai</name>
    <dbReference type="NCBI Taxonomy" id="54128"/>
    <lineage>
        <taxon>Eukaryota</taxon>
        <taxon>Metazoa</taxon>
        <taxon>Ecdysozoa</taxon>
        <taxon>Arthropoda</taxon>
        <taxon>Hexapoda</taxon>
        <taxon>Insecta</taxon>
        <taxon>Pterygota</taxon>
        <taxon>Neoptera</taxon>
        <taxon>Endopterygota</taxon>
        <taxon>Hymenoptera</taxon>
        <taxon>Apocrita</taxon>
        <taxon>Proctotrupomorpha</taxon>
        <taxon>Chalcidoidea</taxon>
        <taxon>Trichogrammatidae</taxon>
        <taxon>Trichogramma</taxon>
    </lineage>
</organism>
<dbReference type="InterPro" id="IPR051591">
    <property type="entry name" value="UPF0224_FAM112_RNA_Proc"/>
</dbReference>
<evidence type="ECO:0000256" key="3">
    <source>
        <dbReference type="ARBA" id="ARBA00022833"/>
    </source>
</evidence>
<feature type="domain" description="CHHC U11-48K-type" evidence="4">
    <location>
        <begin position="12"/>
        <end position="39"/>
    </location>
</feature>
<dbReference type="SUPFAM" id="SSF57667">
    <property type="entry name" value="beta-beta-alpha zinc fingers"/>
    <property type="match status" value="1"/>
</dbReference>
<evidence type="ECO:0000259" key="4">
    <source>
        <dbReference type="PROSITE" id="PS51800"/>
    </source>
</evidence>
<dbReference type="InterPro" id="IPR036236">
    <property type="entry name" value="Znf_C2H2_sf"/>
</dbReference>
<evidence type="ECO:0000313" key="6">
    <source>
        <dbReference type="Proteomes" id="UP001627154"/>
    </source>
</evidence>
<accession>A0ABD2XKN4</accession>
<dbReference type="EMBL" id="JBJJXI010000019">
    <property type="protein sequence ID" value="KAL3406086.1"/>
    <property type="molecule type" value="Genomic_DNA"/>
</dbReference>
<keyword evidence="6" id="KW-1185">Reference proteome</keyword>
<evidence type="ECO:0000256" key="1">
    <source>
        <dbReference type="ARBA" id="ARBA00022723"/>
    </source>
</evidence>
<comment type="caution">
    <text evidence="5">The sequence shown here is derived from an EMBL/GenBank/DDBJ whole genome shotgun (WGS) entry which is preliminary data.</text>
</comment>
<keyword evidence="3" id="KW-0862">Zinc</keyword>
<dbReference type="PROSITE" id="PS51800">
    <property type="entry name" value="ZF_CHHC_U11_48K"/>
    <property type="match status" value="2"/>
</dbReference>
<dbReference type="Proteomes" id="UP001627154">
    <property type="component" value="Unassembled WGS sequence"/>
</dbReference>
<dbReference type="GO" id="GO:0008270">
    <property type="term" value="F:zinc ion binding"/>
    <property type="evidence" value="ECO:0007669"/>
    <property type="project" value="UniProtKB-KW"/>
</dbReference>
<proteinExistence type="predicted"/>
<name>A0ABD2XKN4_9HYME</name>
<dbReference type="Pfam" id="PF05253">
    <property type="entry name" value="zf-U11-48K"/>
    <property type="match status" value="2"/>
</dbReference>
<protein>
    <recommendedName>
        <fullName evidence="4">CHHC U11-48K-type domain-containing protein</fullName>
    </recommendedName>
</protein>
<sequence>MAYVAMIDLDPVIVCPYDENHRIARSRLQRHLVKCEKNFPPDYKQQCPYDATHRVFQEEMVQHVEECPMKMQYMASYNFGGKIPPIDDELEAIKDGDEMWDTEGPGTPGQNPFNEPSYGPVPVRQIAGQSLRGNALIANKYGSKLRRPFGYSESFMIDIDNQVQDSDTESVTSDRGIGRGQGLIPSIRGLSIRGRGVPGLYRRGIRGRI</sequence>
<dbReference type="PANTHER" id="PTHR21402">
    <property type="entry name" value="GAMETOCYTE SPECIFIC FACTOR 1-RELATED"/>
    <property type="match status" value="1"/>
</dbReference>
<dbReference type="AlphaFoldDB" id="A0ABD2XKN4"/>
<evidence type="ECO:0000256" key="2">
    <source>
        <dbReference type="ARBA" id="ARBA00022771"/>
    </source>
</evidence>
<reference evidence="5 6" key="1">
    <citation type="journal article" date="2024" name="bioRxiv">
        <title>A reference genome for Trichogramma kaykai: A tiny desert-dwelling parasitoid wasp with competing sex-ratio distorters.</title>
        <authorList>
            <person name="Culotta J."/>
            <person name="Lindsey A.R."/>
        </authorList>
    </citation>
    <scope>NUCLEOTIDE SEQUENCE [LARGE SCALE GENOMIC DNA]</scope>
    <source>
        <strain evidence="5 6">KSX58</strain>
    </source>
</reference>